<sequence>MSKHYPLTAELAQTLRAAKLTAAEWRLWSYLVTIDPFGEHYQDLDLLTILTECNLSKPTFYRAIARLQELGLFDTQHAKIAFRNLVGARKLLTENSLKNETPVSKMRKSSQI</sequence>
<proteinExistence type="predicted"/>
<name>A0A1Z4JJX5_LEPBY</name>
<evidence type="ECO:0000313" key="1">
    <source>
        <dbReference type="EMBL" id="BAY56993.1"/>
    </source>
</evidence>
<dbReference type="AlphaFoldDB" id="A0A1Z4JJX5"/>
<dbReference type="EMBL" id="AP018203">
    <property type="protein sequence ID" value="BAY56993.1"/>
    <property type="molecule type" value="Genomic_DNA"/>
</dbReference>
<organism evidence="1 2">
    <name type="scientific">Leptolyngbya boryana NIES-2135</name>
    <dbReference type="NCBI Taxonomy" id="1973484"/>
    <lineage>
        <taxon>Bacteria</taxon>
        <taxon>Bacillati</taxon>
        <taxon>Cyanobacteriota</taxon>
        <taxon>Cyanophyceae</taxon>
        <taxon>Leptolyngbyales</taxon>
        <taxon>Leptolyngbyaceae</taxon>
        <taxon>Leptolyngbya group</taxon>
        <taxon>Leptolyngbya</taxon>
    </lineage>
</organism>
<reference evidence="1 2" key="1">
    <citation type="submission" date="2017-06" db="EMBL/GenBank/DDBJ databases">
        <title>Genome sequencing of cyanobaciteial culture collection at National Institute for Environmental Studies (NIES).</title>
        <authorList>
            <person name="Hirose Y."/>
            <person name="Shimura Y."/>
            <person name="Fujisawa T."/>
            <person name="Nakamura Y."/>
            <person name="Kawachi M."/>
        </authorList>
    </citation>
    <scope>NUCLEOTIDE SEQUENCE [LARGE SCALE GENOMIC DNA]</scope>
    <source>
        <strain evidence="1 2">NIES-2135</strain>
    </source>
</reference>
<gene>
    <name evidence="1" type="ORF">NIES2135_38560</name>
</gene>
<keyword evidence="2" id="KW-1185">Reference proteome</keyword>
<accession>A0A1Z4JJX5</accession>
<dbReference type="Proteomes" id="UP000217895">
    <property type="component" value="Chromosome"/>
</dbReference>
<protein>
    <submittedName>
        <fullName evidence="1">Uncharacterized protein</fullName>
    </submittedName>
</protein>
<evidence type="ECO:0000313" key="2">
    <source>
        <dbReference type="Proteomes" id="UP000217895"/>
    </source>
</evidence>